<dbReference type="EC" id="3.6.4.13" evidence="1"/>
<dbReference type="InterPro" id="IPR011709">
    <property type="entry name" value="DEAD-box_helicase_OB_fold"/>
</dbReference>
<comment type="caution">
    <text evidence="9">The sequence shown here is derived from an EMBL/GenBank/DDBJ whole genome shotgun (WGS) entry which is preliminary data.</text>
</comment>
<dbReference type="AlphaFoldDB" id="A0A0B2UFI4"/>
<dbReference type="Gene3D" id="3.40.50.300">
    <property type="entry name" value="P-loop containing nucleotide triphosphate hydrolases"/>
    <property type="match status" value="2"/>
</dbReference>
<keyword evidence="3" id="KW-0378">Hydrolase</keyword>
<dbReference type="InterPro" id="IPR027417">
    <property type="entry name" value="P-loop_NTPase"/>
</dbReference>
<keyword evidence="2" id="KW-0547">Nucleotide-binding</keyword>
<dbReference type="OrthoDB" id="10253254at2759"/>
<evidence type="ECO:0000313" key="10">
    <source>
        <dbReference type="Proteomes" id="UP000031056"/>
    </source>
</evidence>
<dbReference type="Pfam" id="PF00270">
    <property type="entry name" value="DEAD"/>
    <property type="match status" value="1"/>
</dbReference>
<keyword evidence="5" id="KW-0067">ATP-binding</keyword>
<dbReference type="Pfam" id="PF00271">
    <property type="entry name" value="Helicase_C"/>
    <property type="match status" value="1"/>
</dbReference>
<keyword evidence="4 9" id="KW-0347">Helicase</keyword>
<dbReference type="SUPFAM" id="SSF52540">
    <property type="entry name" value="P-loop containing nucleoside triphosphate hydrolases"/>
    <property type="match status" value="1"/>
</dbReference>
<dbReference type="GO" id="GO:0016787">
    <property type="term" value="F:hydrolase activity"/>
    <property type="evidence" value="ECO:0007669"/>
    <property type="project" value="UniProtKB-KW"/>
</dbReference>
<dbReference type="SMART" id="SM00490">
    <property type="entry name" value="HELICc"/>
    <property type="match status" value="1"/>
</dbReference>
<dbReference type="STRING" id="1354746.A0A0B2UFI4"/>
<protein>
    <recommendedName>
        <fullName evidence="1">RNA helicase</fullName>
        <ecNumber evidence="1">3.6.4.13</ecNumber>
    </recommendedName>
</protein>
<evidence type="ECO:0000256" key="6">
    <source>
        <dbReference type="ARBA" id="ARBA00038040"/>
    </source>
</evidence>
<gene>
    <name evidence="9" type="ORF">M896_040130</name>
</gene>
<feature type="domain" description="Helicase ATP-binding" evidence="7">
    <location>
        <begin position="118"/>
        <end position="277"/>
    </location>
</feature>
<dbReference type="GeneID" id="26261452"/>
<proteinExistence type="inferred from homology"/>
<evidence type="ECO:0000256" key="1">
    <source>
        <dbReference type="ARBA" id="ARBA00012552"/>
    </source>
</evidence>
<dbReference type="SMART" id="SM00487">
    <property type="entry name" value="DEXDc"/>
    <property type="match status" value="1"/>
</dbReference>
<feature type="domain" description="Helicase C-terminal" evidence="8">
    <location>
        <begin position="290"/>
        <end position="477"/>
    </location>
</feature>
<dbReference type="InterPro" id="IPR048333">
    <property type="entry name" value="HA2_WH"/>
</dbReference>
<dbReference type="PANTHER" id="PTHR18934:SF91">
    <property type="entry name" value="PRE-MRNA-SPLICING FACTOR ATP-DEPENDENT RNA HELICASE PRP16"/>
    <property type="match status" value="1"/>
</dbReference>
<dbReference type="InterPro" id="IPR007502">
    <property type="entry name" value="Helicase-assoc_dom"/>
</dbReference>
<dbReference type="GO" id="GO:1990904">
    <property type="term" value="C:ribonucleoprotein complex"/>
    <property type="evidence" value="ECO:0007669"/>
    <property type="project" value="UniProtKB-ARBA"/>
</dbReference>
<evidence type="ECO:0000256" key="5">
    <source>
        <dbReference type="ARBA" id="ARBA00022840"/>
    </source>
</evidence>
<dbReference type="PANTHER" id="PTHR18934">
    <property type="entry name" value="ATP-DEPENDENT RNA HELICASE"/>
    <property type="match status" value="1"/>
</dbReference>
<dbReference type="FunCoup" id="A0A0B2UFI4">
    <property type="interactions" value="243"/>
</dbReference>
<evidence type="ECO:0000256" key="3">
    <source>
        <dbReference type="ARBA" id="ARBA00022801"/>
    </source>
</evidence>
<accession>A0A0B2UFI4</accession>
<dbReference type="InParanoid" id="A0A0B2UFI4"/>
<reference evidence="9 10" key="1">
    <citation type="journal article" date="2014" name="MBio">
        <title>The Ordospora colligata genome; evolution of extreme reduction in microsporidia and host-to-parasite horizontal gene transfer.</title>
        <authorList>
            <person name="Pombert J.-F."/>
            <person name="Haag K.L."/>
            <person name="Beidas S."/>
            <person name="Ebert D."/>
            <person name="Keeling P.J."/>
        </authorList>
    </citation>
    <scope>NUCLEOTIDE SEQUENCE [LARGE SCALE GENOMIC DNA]</scope>
    <source>
        <strain evidence="9 10">OC4</strain>
    </source>
</reference>
<evidence type="ECO:0000256" key="2">
    <source>
        <dbReference type="ARBA" id="ARBA00022741"/>
    </source>
</evidence>
<keyword evidence="10" id="KW-1185">Reference proteome</keyword>
<dbReference type="Pfam" id="PF07717">
    <property type="entry name" value="OB_NTP_bind"/>
    <property type="match status" value="1"/>
</dbReference>
<name>A0A0B2UFI4_9MICR</name>
<dbReference type="Gene3D" id="1.20.120.1080">
    <property type="match status" value="1"/>
</dbReference>
<evidence type="ECO:0000256" key="4">
    <source>
        <dbReference type="ARBA" id="ARBA00022806"/>
    </source>
</evidence>
<evidence type="ECO:0000259" key="8">
    <source>
        <dbReference type="PROSITE" id="PS51194"/>
    </source>
</evidence>
<sequence length="784" mass="89933">MGYGNGNMREDKRWERRKMKAAGIDVEETYSDDDLDVFDLVYAEEPCHFLKDAESVCNIKSNRSIEALGTEIGEIAKRESVFLKAQPKKNVKWLIEQDFEQNMKSSKPPVSSVRHELMDAVKNNQVLLVVGETGSGKSTQIPQYLYHEGYGNAGVICCTQPRRVAAISLANGLKADLGALIGYSVRFDDKCTAETKIKYMTEGVFLQELLYDRMLRKYSVVVLDEAHERSTNLDVSMGLLKLVIESRSDLKVIIMSATMEVDKFSKYFGCPVFRIDGKSYPVDIKYLNVNVDDYAEWIVKKVLHIHESDEEGDILVFVTGKEDVDGIVSILNHYTTEEGTSGKCLKTLPFYSQLDPERQAEVFKKDKDARKCIVSTNIAETSLTIPNIRYVIDSGLHKTSVYDDESGESLVVVPISRDKADQRAGRAGRTMPGICYRMYTHNTYEMHMLARSVPEIQRASVYDAILLILRYGVKDLTKFDFVDCPSMCLIKKGMHILYRLGAIDYDGNVTEVGREMGELRLEPCLSKMVLESAKYRCIREIAGIVSMLSVEWPLRKEFNKECFLCDAECDFITLLNVFNEFCLQKDKQTWCKLMNVDRKALEKAEKINKTVEEYFHRRSINITSSEHSDMNAVKRCIISSLYYKIAKKKGNRYVCLSDFRICKVHPSCIVRDGQYLVFYKYLITKSEYIHCCMNANPQIILEEAGKHYRDRYGSGIEQKSMKRQLEAPKSFVSKNNEIKVSKQIENQLLIQRINENLYDRFEIWSGSEESDEIELPRKIRKPIV</sequence>
<dbReference type="PROSITE" id="PS51194">
    <property type="entry name" value="HELICASE_CTER"/>
    <property type="match status" value="1"/>
</dbReference>
<dbReference type="InterPro" id="IPR014001">
    <property type="entry name" value="Helicase_ATP-bd"/>
</dbReference>
<dbReference type="InterPro" id="IPR001650">
    <property type="entry name" value="Helicase_C-like"/>
</dbReference>
<dbReference type="EMBL" id="JOKQ01000004">
    <property type="protein sequence ID" value="KHN69821.1"/>
    <property type="molecule type" value="Genomic_DNA"/>
</dbReference>
<comment type="similarity">
    <text evidence="6">Belongs to the DEAD box helicase family. DEAH subfamily. PRP16 sub-subfamily.</text>
</comment>
<dbReference type="SMART" id="SM00847">
    <property type="entry name" value="HA2"/>
    <property type="match status" value="1"/>
</dbReference>
<organism evidence="9 10">
    <name type="scientific">Ordospora colligata OC4</name>
    <dbReference type="NCBI Taxonomy" id="1354746"/>
    <lineage>
        <taxon>Eukaryota</taxon>
        <taxon>Fungi</taxon>
        <taxon>Fungi incertae sedis</taxon>
        <taxon>Microsporidia</taxon>
        <taxon>Ordosporidae</taxon>
        <taxon>Ordospora</taxon>
    </lineage>
</organism>
<dbReference type="RefSeq" id="XP_014563863.1">
    <property type="nucleotide sequence ID" value="XM_014708377.1"/>
</dbReference>
<dbReference type="PROSITE" id="PS00690">
    <property type="entry name" value="DEAH_ATP_HELICASE"/>
    <property type="match status" value="1"/>
</dbReference>
<dbReference type="Pfam" id="PF04408">
    <property type="entry name" value="WHD_HA2"/>
    <property type="match status" value="1"/>
</dbReference>
<dbReference type="InterPro" id="IPR011545">
    <property type="entry name" value="DEAD/DEAH_box_helicase_dom"/>
</dbReference>
<dbReference type="CDD" id="cd17917">
    <property type="entry name" value="DEXHc_RHA-like"/>
    <property type="match status" value="1"/>
</dbReference>
<dbReference type="Pfam" id="PF21010">
    <property type="entry name" value="HA2_C"/>
    <property type="match status" value="1"/>
</dbReference>
<evidence type="ECO:0000313" key="9">
    <source>
        <dbReference type="EMBL" id="KHN69821.1"/>
    </source>
</evidence>
<dbReference type="GO" id="GO:0005524">
    <property type="term" value="F:ATP binding"/>
    <property type="evidence" value="ECO:0007669"/>
    <property type="project" value="UniProtKB-KW"/>
</dbReference>
<dbReference type="PROSITE" id="PS51192">
    <property type="entry name" value="HELICASE_ATP_BIND_1"/>
    <property type="match status" value="1"/>
</dbReference>
<dbReference type="VEuPathDB" id="MicrosporidiaDB:M896_040130"/>
<dbReference type="CDD" id="cd18791">
    <property type="entry name" value="SF2_C_RHA"/>
    <property type="match status" value="1"/>
</dbReference>
<evidence type="ECO:0000259" key="7">
    <source>
        <dbReference type="PROSITE" id="PS51192"/>
    </source>
</evidence>
<dbReference type="GO" id="GO:0003724">
    <property type="term" value="F:RNA helicase activity"/>
    <property type="evidence" value="ECO:0007669"/>
    <property type="project" value="UniProtKB-EC"/>
</dbReference>
<dbReference type="HOGENOM" id="CLU_001832_5_11_1"/>
<dbReference type="InterPro" id="IPR002464">
    <property type="entry name" value="DNA/RNA_helicase_DEAH_CS"/>
</dbReference>
<dbReference type="GO" id="GO:0003723">
    <property type="term" value="F:RNA binding"/>
    <property type="evidence" value="ECO:0007669"/>
    <property type="project" value="TreeGrafter"/>
</dbReference>
<dbReference type="Proteomes" id="UP000031056">
    <property type="component" value="Unassembled WGS sequence"/>
</dbReference>